<evidence type="ECO:0000313" key="5">
    <source>
        <dbReference type="Proteomes" id="UP000886874"/>
    </source>
</evidence>
<dbReference type="EMBL" id="DVFN01000109">
    <property type="protein sequence ID" value="HIQ70182.1"/>
    <property type="molecule type" value="Genomic_DNA"/>
</dbReference>
<feature type="domain" description="Orn/DAP/Arg decarboxylase 2 C-terminal" evidence="3">
    <location>
        <begin position="28"/>
        <end position="360"/>
    </location>
</feature>
<evidence type="ECO:0000256" key="1">
    <source>
        <dbReference type="ARBA" id="ARBA00001933"/>
    </source>
</evidence>
<dbReference type="PANTHER" id="PTHR43727">
    <property type="entry name" value="DIAMINOPIMELATE DECARBOXYLASE"/>
    <property type="match status" value="1"/>
</dbReference>
<gene>
    <name evidence="4" type="ORF">IAA67_07635</name>
</gene>
<dbReference type="Gene3D" id="2.40.37.10">
    <property type="entry name" value="Lyase, Ornithine Decarboxylase, Chain A, domain 1"/>
    <property type="match status" value="1"/>
</dbReference>
<dbReference type="SUPFAM" id="SSF51419">
    <property type="entry name" value="PLP-binding barrel"/>
    <property type="match status" value="1"/>
</dbReference>
<dbReference type="PANTHER" id="PTHR43727:SF2">
    <property type="entry name" value="GROUP IV DECARBOXYLASE"/>
    <property type="match status" value="1"/>
</dbReference>
<evidence type="ECO:0000259" key="3">
    <source>
        <dbReference type="Pfam" id="PF00278"/>
    </source>
</evidence>
<dbReference type="Proteomes" id="UP000886874">
    <property type="component" value="Unassembled WGS sequence"/>
</dbReference>
<dbReference type="InterPro" id="IPR022643">
    <property type="entry name" value="De-COase2_C"/>
</dbReference>
<sequence>MDREYLPDLLPVPAEAVAAWAKTHGTPFYLYDEAGLEASISRVQTALGWNPGYVNYVRLRENPNPALLRLLYDGGSGVSVSNGLELRVARQCGFSGVRLLYAPTRRDPEAEALARSLGAAWLIHAQALLPDAPVPVLYLRAVRDSSYMEPAARRRQNRIKAGFTEAQLREAVVRLRGWTSSEVGLAAYNTSYDLLPGMLASRWTDLQKLARQLQQETGASIRRFYLGEGPGVVYRPSFTGPTLEEEAEALRTAVGETDCVLSTGICKQVLERHGLLVTSVVECRTVYRNYLVVDAGISQYLRPALHQAYRHISILGKTQPENRRLWQVVGPTDEDLDRFSDGRMLPNCRPGDLCIVHDVGCGGRSSPMLSVGQTVAPEYLYRRDGTIVPISPARSAEDVWTFLYGGL</sequence>
<dbReference type="Pfam" id="PF00278">
    <property type="entry name" value="Orn_DAP_Arg_deC"/>
    <property type="match status" value="1"/>
</dbReference>
<reference evidence="4" key="1">
    <citation type="submission" date="2020-10" db="EMBL/GenBank/DDBJ databases">
        <authorList>
            <person name="Gilroy R."/>
        </authorList>
    </citation>
    <scope>NUCLEOTIDE SEQUENCE</scope>
    <source>
        <strain evidence="4">ChiSjej2B20-13462</strain>
    </source>
</reference>
<evidence type="ECO:0000313" key="4">
    <source>
        <dbReference type="EMBL" id="HIQ70182.1"/>
    </source>
</evidence>
<accession>A0A9D0Z6T3</accession>
<dbReference type="GO" id="GO:0009089">
    <property type="term" value="P:lysine biosynthetic process via diaminopimelate"/>
    <property type="evidence" value="ECO:0007669"/>
    <property type="project" value="TreeGrafter"/>
</dbReference>
<dbReference type="SUPFAM" id="SSF50621">
    <property type="entry name" value="Alanine racemase C-terminal domain-like"/>
    <property type="match status" value="1"/>
</dbReference>
<dbReference type="Gene3D" id="3.20.20.10">
    <property type="entry name" value="Alanine racemase"/>
    <property type="match status" value="1"/>
</dbReference>
<name>A0A9D0Z6T3_9FIRM</name>
<comment type="caution">
    <text evidence="4">The sequence shown here is derived from an EMBL/GenBank/DDBJ whole genome shotgun (WGS) entry which is preliminary data.</text>
</comment>
<dbReference type="InterPro" id="IPR009006">
    <property type="entry name" value="Ala_racemase/Decarboxylase_C"/>
</dbReference>
<evidence type="ECO:0000256" key="2">
    <source>
        <dbReference type="ARBA" id="ARBA00022898"/>
    </source>
</evidence>
<protein>
    <recommendedName>
        <fullName evidence="3">Orn/DAP/Arg decarboxylase 2 C-terminal domain-containing protein</fullName>
    </recommendedName>
</protein>
<proteinExistence type="predicted"/>
<dbReference type="AlphaFoldDB" id="A0A9D0Z6T3"/>
<reference evidence="4" key="2">
    <citation type="journal article" date="2021" name="PeerJ">
        <title>Extensive microbial diversity within the chicken gut microbiome revealed by metagenomics and culture.</title>
        <authorList>
            <person name="Gilroy R."/>
            <person name="Ravi A."/>
            <person name="Getino M."/>
            <person name="Pursley I."/>
            <person name="Horton D.L."/>
            <person name="Alikhan N.F."/>
            <person name="Baker D."/>
            <person name="Gharbi K."/>
            <person name="Hall N."/>
            <person name="Watson M."/>
            <person name="Adriaenssens E.M."/>
            <person name="Foster-Nyarko E."/>
            <person name="Jarju S."/>
            <person name="Secka A."/>
            <person name="Antonio M."/>
            <person name="Oren A."/>
            <person name="Chaudhuri R.R."/>
            <person name="La Ragione R."/>
            <person name="Hildebrand F."/>
            <person name="Pallen M.J."/>
        </authorList>
    </citation>
    <scope>NUCLEOTIDE SEQUENCE</scope>
    <source>
        <strain evidence="4">ChiSjej2B20-13462</strain>
    </source>
</reference>
<organism evidence="4 5">
    <name type="scientific">Candidatus Avoscillospira stercorigallinarum</name>
    <dbReference type="NCBI Taxonomy" id="2840708"/>
    <lineage>
        <taxon>Bacteria</taxon>
        <taxon>Bacillati</taxon>
        <taxon>Bacillota</taxon>
        <taxon>Clostridia</taxon>
        <taxon>Eubacteriales</taxon>
        <taxon>Oscillospiraceae</taxon>
        <taxon>Oscillospiraceae incertae sedis</taxon>
        <taxon>Candidatus Avoscillospira</taxon>
    </lineage>
</organism>
<dbReference type="InterPro" id="IPR029066">
    <property type="entry name" value="PLP-binding_barrel"/>
</dbReference>
<comment type="cofactor">
    <cofactor evidence="1">
        <name>pyridoxal 5'-phosphate</name>
        <dbReference type="ChEBI" id="CHEBI:597326"/>
    </cofactor>
</comment>
<keyword evidence="2" id="KW-0663">Pyridoxal phosphate</keyword>
<dbReference type="GO" id="GO:0008836">
    <property type="term" value="F:diaminopimelate decarboxylase activity"/>
    <property type="evidence" value="ECO:0007669"/>
    <property type="project" value="TreeGrafter"/>
</dbReference>